<name>A0A0U4CBY2_9BACT</name>
<keyword evidence="1" id="KW-0472">Membrane</keyword>
<keyword evidence="1" id="KW-1133">Transmembrane helix</keyword>
<evidence type="ECO:0000256" key="1">
    <source>
        <dbReference type="SAM" id="Phobius"/>
    </source>
</evidence>
<evidence type="ECO:0000313" key="2">
    <source>
        <dbReference type="EMBL" id="ALW85641.1"/>
    </source>
</evidence>
<keyword evidence="1" id="KW-0812">Transmembrane</keyword>
<dbReference type="PANTHER" id="PTHR37464:SF1">
    <property type="entry name" value="BLL2463 PROTEIN"/>
    <property type="match status" value="1"/>
</dbReference>
<dbReference type="AlphaFoldDB" id="A0A0U4CBY2"/>
<keyword evidence="3" id="KW-1185">Reference proteome</keyword>
<evidence type="ECO:0000313" key="3">
    <source>
        <dbReference type="Proteomes" id="UP000059542"/>
    </source>
</evidence>
<sequence length="369" mass="40968">MLEIGPEEVAQQLYGNEPLFTYTYSKPQSVNYAAMRQANLVIVREVETIDAGLREGLREVAKRGGNVVVVPSASPAAHDSYQRLFKDLGLGTAQWEAATAPPELRDVAMPSAREPFFRDVFGAQQRAVTMPRVAPVLRWTRTGTDILRLRDGESYLADFPSGAGRVYVFSAPFSKEYSDFTSHALFVPVMYRMAMLSYRNEQLPAYSLTQQTVTLQLPPVSNEAARPNGTSDEAGFRLVKDSLTFIPAQRVLGQEVRLELPVGMDSPGFYQVQRQGKTLTTLAFNMDKRESELAAYSADDLRKMVGNRPNIRVLEAGESGADLAKFQAQQTGQPLWRYFLAFALVCLLAEALLIRFGTRRAVARVKVAA</sequence>
<feature type="transmembrane region" description="Helical" evidence="1">
    <location>
        <begin position="335"/>
        <end position="354"/>
    </location>
</feature>
<gene>
    <name evidence="2" type="ORF">AUC43_11410</name>
</gene>
<dbReference type="Proteomes" id="UP000059542">
    <property type="component" value="Chromosome"/>
</dbReference>
<accession>A0A0U4CBY2</accession>
<organism evidence="2 3">
    <name type="scientific">Hymenobacter sedentarius</name>
    <dbReference type="NCBI Taxonomy" id="1411621"/>
    <lineage>
        <taxon>Bacteria</taxon>
        <taxon>Pseudomonadati</taxon>
        <taxon>Bacteroidota</taxon>
        <taxon>Cytophagia</taxon>
        <taxon>Cytophagales</taxon>
        <taxon>Hymenobacteraceae</taxon>
        <taxon>Hymenobacter</taxon>
    </lineage>
</organism>
<dbReference type="STRING" id="1411621.AUC43_11410"/>
<dbReference type="KEGG" id="hyg:AUC43_11410"/>
<dbReference type="PANTHER" id="PTHR37464">
    <property type="entry name" value="BLL2463 PROTEIN"/>
    <property type="match status" value="1"/>
</dbReference>
<protein>
    <submittedName>
        <fullName evidence="2">Uncharacterized protein</fullName>
    </submittedName>
</protein>
<dbReference type="EMBL" id="CP013909">
    <property type="protein sequence ID" value="ALW85641.1"/>
    <property type="molecule type" value="Genomic_DNA"/>
</dbReference>
<reference evidence="2 3" key="1">
    <citation type="submission" date="2015-12" db="EMBL/GenBank/DDBJ databases">
        <authorList>
            <person name="Shamseldin A."/>
            <person name="Moawad H."/>
            <person name="Abd El-Rahim W.M."/>
            <person name="Sadowsky M.J."/>
        </authorList>
    </citation>
    <scope>NUCLEOTIDE SEQUENCE [LARGE SCALE GENOMIC DNA]</scope>
    <source>
        <strain evidence="2 3">DG5B</strain>
    </source>
</reference>
<proteinExistence type="predicted"/>